<keyword evidence="3" id="KW-1185">Reference proteome</keyword>
<feature type="region of interest" description="Disordered" evidence="1">
    <location>
        <begin position="1"/>
        <end position="24"/>
    </location>
</feature>
<evidence type="ECO:0000256" key="1">
    <source>
        <dbReference type="SAM" id="MobiDB-lite"/>
    </source>
</evidence>
<evidence type="ECO:0000313" key="2">
    <source>
        <dbReference type="EMBL" id="KAK7466850.1"/>
    </source>
</evidence>
<organism evidence="2 3">
    <name type="scientific">Batillaria attramentaria</name>
    <dbReference type="NCBI Taxonomy" id="370345"/>
    <lineage>
        <taxon>Eukaryota</taxon>
        <taxon>Metazoa</taxon>
        <taxon>Spiralia</taxon>
        <taxon>Lophotrochozoa</taxon>
        <taxon>Mollusca</taxon>
        <taxon>Gastropoda</taxon>
        <taxon>Caenogastropoda</taxon>
        <taxon>Sorbeoconcha</taxon>
        <taxon>Cerithioidea</taxon>
        <taxon>Batillariidae</taxon>
        <taxon>Batillaria</taxon>
    </lineage>
</organism>
<dbReference type="EMBL" id="JACVVK020000543">
    <property type="protein sequence ID" value="KAK7466850.1"/>
    <property type="molecule type" value="Genomic_DNA"/>
</dbReference>
<accession>A0ABD0JA20</accession>
<reference evidence="2 3" key="1">
    <citation type="journal article" date="2023" name="Sci. Data">
        <title>Genome assembly of the Korean intertidal mud-creeper Batillaria attramentaria.</title>
        <authorList>
            <person name="Patra A.K."/>
            <person name="Ho P.T."/>
            <person name="Jun S."/>
            <person name="Lee S.J."/>
            <person name="Kim Y."/>
            <person name="Won Y.J."/>
        </authorList>
    </citation>
    <scope>NUCLEOTIDE SEQUENCE [LARGE SCALE GENOMIC DNA]</scope>
    <source>
        <strain evidence="2">Wonlab-2016</strain>
    </source>
</reference>
<dbReference type="AlphaFoldDB" id="A0ABD0JA20"/>
<name>A0ABD0JA20_9CAEN</name>
<evidence type="ECO:0000313" key="3">
    <source>
        <dbReference type="Proteomes" id="UP001519460"/>
    </source>
</evidence>
<feature type="non-terminal residue" evidence="2">
    <location>
        <position position="1"/>
    </location>
</feature>
<protein>
    <submittedName>
        <fullName evidence="2">Uncharacterized protein</fullName>
    </submittedName>
</protein>
<proteinExistence type="predicted"/>
<dbReference type="Proteomes" id="UP001519460">
    <property type="component" value="Unassembled WGS sequence"/>
</dbReference>
<gene>
    <name evidence="2" type="ORF">BaRGS_00037065</name>
</gene>
<sequence>TRTPKSNGHRDPSRSVDCDVTSPRRHDVSTRLRYLSFSGDHVVQKGRQEFYANQHTHSESGYAWGTMG</sequence>
<comment type="caution">
    <text evidence="2">The sequence shown here is derived from an EMBL/GenBank/DDBJ whole genome shotgun (WGS) entry which is preliminary data.</text>
</comment>
<feature type="compositionally biased region" description="Basic and acidic residues" evidence="1">
    <location>
        <begin position="8"/>
        <end position="24"/>
    </location>
</feature>